<evidence type="ECO:0000313" key="11">
    <source>
        <dbReference type="Proteomes" id="UP000799640"/>
    </source>
</evidence>
<dbReference type="CDD" id="cd16343">
    <property type="entry name" value="LMWPTP"/>
    <property type="match status" value="1"/>
</dbReference>
<comment type="catalytic activity">
    <reaction evidence="7">
        <text>O-phospho-L-tyrosyl-[protein] + H2O = L-tyrosyl-[protein] + phosphate</text>
        <dbReference type="Rhea" id="RHEA:10684"/>
        <dbReference type="Rhea" id="RHEA-COMP:10136"/>
        <dbReference type="Rhea" id="RHEA-COMP:20101"/>
        <dbReference type="ChEBI" id="CHEBI:15377"/>
        <dbReference type="ChEBI" id="CHEBI:43474"/>
        <dbReference type="ChEBI" id="CHEBI:46858"/>
        <dbReference type="ChEBI" id="CHEBI:61978"/>
        <dbReference type="EC" id="3.1.3.48"/>
    </reaction>
</comment>
<keyword evidence="11" id="KW-1185">Reference proteome</keyword>
<feature type="active site" description="Proton donor" evidence="8">
    <location>
        <position position="142"/>
    </location>
</feature>
<accession>A0A6G1HUH6</accession>
<dbReference type="GO" id="GO:0003993">
    <property type="term" value="F:acid phosphatase activity"/>
    <property type="evidence" value="ECO:0007669"/>
    <property type="project" value="UniProtKB-EC"/>
</dbReference>
<dbReference type="Pfam" id="PF01451">
    <property type="entry name" value="LMWPc"/>
    <property type="match status" value="1"/>
</dbReference>
<reference evidence="10" key="1">
    <citation type="journal article" date="2020" name="Stud. Mycol.">
        <title>101 Dothideomycetes genomes: a test case for predicting lifestyles and emergence of pathogens.</title>
        <authorList>
            <person name="Haridas S."/>
            <person name="Albert R."/>
            <person name="Binder M."/>
            <person name="Bloem J."/>
            <person name="Labutti K."/>
            <person name="Salamov A."/>
            <person name="Andreopoulos B."/>
            <person name="Baker S."/>
            <person name="Barry K."/>
            <person name="Bills G."/>
            <person name="Bluhm B."/>
            <person name="Cannon C."/>
            <person name="Castanera R."/>
            <person name="Culley D."/>
            <person name="Daum C."/>
            <person name="Ezra D."/>
            <person name="Gonzalez J."/>
            <person name="Henrissat B."/>
            <person name="Kuo A."/>
            <person name="Liang C."/>
            <person name="Lipzen A."/>
            <person name="Lutzoni F."/>
            <person name="Magnuson J."/>
            <person name="Mondo S."/>
            <person name="Nolan M."/>
            <person name="Ohm R."/>
            <person name="Pangilinan J."/>
            <person name="Park H.-J."/>
            <person name="Ramirez L."/>
            <person name="Alfaro M."/>
            <person name="Sun H."/>
            <person name="Tritt A."/>
            <person name="Yoshinaga Y."/>
            <person name="Zwiers L.-H."/>
            <person name="Turgeon B."/>
            <person name="Goodwin S."/>
            <person name="Spatafora J."/>
            <person name="Crous P."/>
            <person name="Grigoriev I."/>
        </authorList>
    </citation>
    <scope>NUCLEOTIDE SEQUENCE</scope>
    <source>
        <strain evidence="10">CBS 262.69</strain>
    </source>
</reference>
<keyword evidence="5" id="KW-0378">Hydrolase</keyword>
<evidence type="ECO:0000256" key="6">
    <source>
        <dbReference type="ARBA" id="ARBA00022912"/>
    </source>
</evidence>
<name>A0A6G1HUH6_9PEZI</name>
<comment type="catalytic activity">
    <reaction evidence="1">
        <text>a phosphate monoester + H2O = an alcohol + phosphate</text>
        <dbReference type="Rhea" id="RHEA:15017"/>
        <dbReference type="ChEBI" id="CHEBI:15377"/>
        <dbReference type="ChEBI" id="CHEBI:30879"/>
        <dbReference type="ChEBI" id="CHEBI:43474"/>
        <dbReference type="ChEBI" id="CHEBI:67140"/>
        <dbReference type="EC" id="3.1.3.2"/>
    </reaction>
</comment>
<dbReference type="Proteomes" id="UP000799640">
    <property type="component" value="Unassembled WGS sequence"/>
</dbReference>
<evidence type="ECO:0000256" key="8">
    <source>
        <dbReference type="PIRSR" id="PIRSR617867-1"/>
    </source>
</evidence>
<dbReference type="InterPro" id="IPR036196">
    <property type="entry name" value="Ptyr_pPase_sf"/>
</dbReference>
<dbReference type="FunFam" id="3.40.50.2300:FF:000105">
    <property type="entry name" value="Low molecular weight phosphotyrosine protein"/>
    <property type="match status" value="1"/>
</dbReference>
<evidence type="ECO:0000256" key="1">
    <source>
        <dbReference type="ARBA" id="ARBA00000032"/>
    </source>
</evidence>
<proteinExistence type="inferred from homology"/>
<evidence type="ECO:0000256" key="4">
    <source>
        <dbReference type="ARBA" id="ARBA00022490"/>
    </source>
</evidence>
<dbReference type="OrthoDB" id="3388at2759"/>
<dbReference type="Gene3D" id="3.40.50.2300">
    <property type="match status" value="1"/>
</dbReference>
<feature type="active site" description="Nucleophile" evidence="8">
    <location>
        <position position="18"/>
    </location>
</feature>
<dbReference type="InterPro" id="IPR023485">
    <property type="entry name" value="Ptyr_pPase"/>
</dbReference>
<dbReference type="InterPro" id="IPR050438">
    <property type="entry name" value="LMW_PTPase"/>
</dbReference>
<organism evidence="10 11">
    <name type="scientific">Trichodelitschia bisporula</name>
    <dbReference type="NCBI Taxonomy" id="703511"/>
    <lineage>
        <taxon>Eukaryota</taxon>
        <taxon>Fungi</taxon>
        <taxon>Dikarya</taxon>
        <taxon>Ascomycota</taxon>
        <taxon>Pezizomycotina</taxon>
        <taxon>Dothideomycetes</taxon>
        <taxon>Dothideomycetes incertae sedis</taxon>
        <taxon>Phaeotrichales</taxon>
        <taxon>Phaeotrichaceae</taxon>
        <taxon>Trichodelitschia</taxon>
    </lineage>
</organism>
<gene>
    <name evidence="10" type="ORF">EJ06DRAFT_495349</name>
</gene>
<dbReference type="EMBL" id="ML996697">
    <property type="protein sequence ID" value="KAF2399561.1"/>
    <property type="molecule type" value="Genomic_DNA"/>
</dbReference>
<evidence type="ECO:0000256" key="7">
    <source>
        <dbReference type="ARBA" id="ARBA00051722"/>
    </source>
</evidence>
<dbReference type="PANTHER" id="PTHR11717:SF7">
    <property type="entry name" value="LOW MOLECULAR WEIGHT PHOSPHOTYROSINE PROTEIN PHOSPHATASE"/>
    <property type="match status" value="1"/>
</dbReference>
<evidence type="ECO:0000313" key="10">
    <source>
        <dbReference type="EMBL" id="KAF2399561.1"/>
    </source>
</evidence>
<comment type="similarity">
    <text evidence="3">Belongs to the low molecular weight phosphotyrosine protein phosphatase family.</text>
</comment>
<feature type="active site" evidence="8">
    <location>
        <position position="24"/>
    </location>
</feature>
<evidence type="ECO:0000259" key="9">
    <source>
        <dbReference type="SMART" id="SM00226"/>
    </source>
</evidence>
<dbReference type="SUPFAM" id="SSF52788">
    <property type="entry name" value="Phosphotyrosine protein phosphatases I"/>
    <property type="match status" value="1"/>
</dbReference>
<keyword evidence="4" id="KW-0963">Cytoplasm</keyword>
<evidence type="ECO:0000256" key="3">
    <source>
        <dbReference type="ARBA" id="ARBA00011063"/>
    </source>
</evidence>
<dbReference type="GO" id="GO:0005737">
    <property type="term" value="C:cytoplasm"/>
    <property type="evidence" value="ECO:0007669"/>
    <property type="project" value="UniProtKB-SubCell"/>
</dbReference>
<dbReference type="PANTHER" id="PTHR11717">
    <property type="entry name" value="LOW MOLECULAR WEIGHT PROTEIN TYROSINE PHOSPHATASE"/>
    <property type="match status" value="1"/>
</dbReference>
<protein>
    <submittedName>
        <fullName evidence="10">Low molecular weight phosphotyrosine protein phosphatase-like protein</fullName>
    </submittedName>
</protein>
<dbReference type="SMART" id="SM00226">
    <property type="entry name" value="LMWPc"/>
    <property type="match status" value="1"/>
</dbReference>
<evidence type="ECO:0000256" key="2">
    <source>
        <dbReference type="ARBA" id="ARBA00004496"/>
    </source>
</evidence>
<keyword evidence="6" id="KW-0904">Protein phosphatase</keyword>
<sequence>MSETSAASSKPQSVLFVCLGNICRSPMAEAVFRHLTPSHPLVGEVDSAGTGAWHAGSSPDPRTMRTLQTHGVQYSHSARQAVIPDFEEFDWIFAMDRDNLEELESMREKALRRKRKDGKEAKLARLMLFGDWGGSPGEVVIDPYYGGNDGFDVAYEQMVRFSKGFLKALENGTAEQTGNS</sequence>
<dbReference type="InterPro" id="IPR017867">
    <property type="entry name" value="Tyr_phospatase_low_mol_wt"/>
</dbReference>
<evidence type="ECO:0000256" key="5">
    <source>
        <dbReference type="ARBA" id="ARBA00022801"/>
    </source>
</evidence>
<feature type="domain" description="Phosphotyrosine protein phosphatase I" evidence="9">
    <location>
        <begin position="12"/>
        <end position="168"/>
    </location>
</feature>
<dbReference type="AlphaFoldDB" id="A0A6G1HUH6"/>
<dbReference type="PRINTS" id="PR00719">
    <property type="entry name" value="LMWPTPASE"/>
</dbReference>
<comment type="subcellular location">
    <subcellularLocation>
        <location evidence="2">Cytoplasm</location>
    </subcellularLocation>
</comment>
<dbReference type="GO" id="GO:0004725">
    <property type="term" value="F:protein tyrosine phosphatase activity"/>
    <property type="evidence" value="ECO:0007669"/>
    <property type="project" value="UniProtKB-EC"/>
</dbReference>